<keyword evidence="12" id="KW-0732">Signal</keyword>
<feature type="transmembrane region" description="Helical" evidence="9">
    <location>
        <begin position="124"/>
        <end position="145"/>
    </location>
</feature>
<keyword evidence="7 9" id="KW-1133">Transmembrane helix</keyword>
<dbReference type="PROSITE" id="PS00855">
    <property type="entry name" value="SPASE_II"/>
    <property type="match status" value="1"/>
</dbReference>
<dbReference type="NCBIfam" id="TIGR00077">
    <property type="entry name" value="lspA"/>
    <property type="match status" value="1"/>
</dbReference>
<feature type="active site" evidence="9">
    <location>
        <position position="132"/>
    </location>
</feature>
<dbReference type="PANTHER" id="PTHR33695">
    <property type="entry name" value="LIPOPROTEIN SIGNAL PEPTIDASE"/>
    <property type="match status" value="1"/>
</dbReference>
<evidence type="ECO:0000256" key="7">
    <source>
        <dbReference type="ARBA" id="ARBA00022989"/>
    </source>
</evidence>
<dbReference type="Pfam" id="PF01252">
    <property type="entry name" value="Peptidase_A8"/>
    <property type="match status" value="1"/>
</dbReference>
<dbReference type="GO" id="GO:0006508">
    <property type="term" value="P:proteolysis"/>
    <property type="evidence" value="ECO:0007669"/>
    <property type="project" value="UniProtKB-KW"/>
</dbReference>
<keyword evidence="2 9" id="KW-1003">Cell membrane</keyword>
<dbReference type="InterPro" id="IPR001872">
    <property type="entry name" value="Peptidase_A8"/>
</dbReference>
<evidence type="ECO:0000256" key="5">
    <source>
        <dbReference type="ARBA" id="ARBA00022750"/>
    </source>
</evidence>
<keyword evidence="4 9" id="KW-0812">Transmembrane</keyword>
<comment type="pathway">
    <text evidence="9">Protein modification; lipoprotein biosynthesis (signal peptide cleavage).</text>
</comment>
<evidence type="ECO:0000256" key="3">
    <source>
        <dbReference type="ARBA" id="ARBA00022670"/>
    </source>
</evidence>
<comment type="catalytic activity">
    <reaction evidence="9 10">
        <text>Release of signal peptides from bacterial membrane prolipoproteins. Hydrolyzes -Xaa-Yaa-Zaa-|-(S,diacylglyceryl)Cys-, in which Xaa is hydrophobic (preferably Leu), and Yaa (Ala or Ser) and Zaa (Gly or Ala) have small, neutral side chains.</text>
        <dbReference type="EC" id="3.4.23.36"/>
    </reaction>
</comment>
<sequence length="158" mass="16485">MAIRSLGICAAVIAFAADQASKAFLLINAETLAAGVNVAPGFNLVFHRNTGVTFGLLKGTPWWALAIVATAVVLFLAISLVRSTAISEAVAYGVVIGGALGNILDRIRFGGVTDFLDFYIGTTHWPAFNLADVFVVCGVGLLLITAGREHAAIKKAPE</sequence>
<reference evidence="13" key="2">
    <citation type="submission" date="2020-09" db="EMBL/GenBank/DDBJ databases">
        <authorList>
            <person name="Sun Q."/>
            <person name="Zhou Y."/>
        </authorList>
    </citation>
    <scope>NUCLEOTIDE SEQUENCE</scope>
    <source>
        <strain evidence="13">CGMCC 1.15880</strain>
    </source>
</reference>
<dbReference type="PRINTS" id="PR00781">
    <property type="entry name" value="LIPOSIGPTASE"/>
</dbReference>
<comment type="caution">
    <text evidence="13">The sequence shown here is derived from an EMBL/GenBank/DDBJ whole genome shotgun (WGS) entry which is preliminary data.</text>
</comment>
<feature type="transmembrane region" description="Helical" evidence="9">
    <location>
        <begin position="85"/>
        <end position="104"/>
    </location>
</feature>
<evidence type="ECO:0000256" key="12">
    <source>
        <dbReference type="SAM" id="SignalP"/>
    </source>
</evidence>
<keyword evidence="5 9" id="KW-0064">Aspartyl protease</keyword>
<dbReference type="GO" id="GO:0005886">
    <property type="term" value="C:plasma membrane"/>
    <property type="evidence" value="ECO:0007669"/>
    <property type="project" value="UniProtKB-SubCell"/>
</dbReference>
<comment type="subcellular location">
    <subcellularLocation>
        <location evidence="9">Cell membrane</location>
        <topology evidence="9">Multi-pass membrane protein</topology>
    </subcellularLocation>
</comment>
<comment type="function">
    <text evidence="9 10">This protein specifically catalyzes the removal of signal peptides from prolipoproteins.</text>
</comment>
<feature type="active site" evidence="9">
    <location>
        <position position="114"/>
    </location>
</feature>
<evidence type="ECO:0000256" key="2">
    <source>
        <dbReference type="ARBA" id="ARBA00022475"/>
    </source>
</evidence>
<dbReference type="EC" id="3.4.23.36" evidence="9"/>
<proteinExistence type="inferred from homology"/>
<feature type="chain" id="PRO_5037001315" description="Lipoprotein signal peptidase" evidence="12">
    <location>
        <begin position="17"/>
        <end position="158"/>
    </location>
</feature>
<evidence type="ECO:0000256" key="9">
    <source>
        <dbReference type="HAMAP-Rule" id="MF_00161"/>
    </source>
</evidence>
<evidence type="ECO:0000256" key="8">
    <source>
        <dbReference type="ARBA" id="ARBA00023136"/>
    </source>
</evidence>
<keyword evidence="13" id="KW-0449">Lipoprotein</keyword>
<organism evidence="13 14">
    <name type="scientific">Neptunicoccus cionae</name>
    <dbReference type="NCBI Taxonomy" id="2035344"/>
    <lineage>
        <taxon>Bacteria</taxon>
        <taxon>Pseudomonadati</taxon>
        <taxon>Pseudomonadota</taxon>
        <taxon>Alphaproteobacteria</taxon>
        <taxon>Rhodobacterales</taxon>
        <taxon>Paracoccaceae</taxon>
        <taxon>Neptunicoccus</taxon>
    </lineage>
</organism>
<evidence type="ECO:0000313" key="14">
    <source>
        <dbReference type="Proteomes" id="UP000628017"/>
    </source>
</evidence>
<evidence type="ECO:0000256" key="6">
    <source>
        <dbReference type="ARBA" id="ARBA00022801"/>
    </source>
</evidence>
<reference evidence="13" key="1">
    <citation type="journal article" date="2014" name="Int. J. Syst. Evol. Microbiol.">
        <title>Complete genome sequence of Corynebacterium casei LMG S-19264T (=DSM 44701T), isolated from a smear-ripened cheese.</title>
        <authorList>
            <consortium name="US DOE Joint Genome Institute (JGI-PGF)"/>
            <person name="Walter F."/>
            <person name="Albersmeier A."/>
            <person name="Kalinowski J."/>
            <person name="Ruckert C."/>
        </authorList>
    </citation>
    <scope>NUCLEOTIDE SEQUENCE</scope>
    <source>
        <strain evidence="13">CGMCC 1.15880</strain>
    </source>
</reference>
<comment type="caution">
    <text evidence="9">Lacks conserved residue(s) required for the propagation of feature annotation.</text>
</comment>
<dbReference type="GO" id="GO:0004190">
    <property type="term" value="F:aspartic-type endopeptidase activity"/>
    <property type="evidence" value="ECO:0007669"/>
    <property type="project" value="UniProtKB-UniRule"/>
</dbReference>
<feature type="transmembrane region" description="Helical" evidence="9">
    <location>
        <begin position="59"/>
        <end position="78"/>
    </location>
</feature>
<protein>
    <recommendedName>
        <fullName evidence="9">Lipoprotein signal peptidase</fullName>
        <ecNumber evidence="9">3.4.23.36</ecNumber>
    </recommendedName>
    <alternativeName>
        <fullName evidence="9">Prolipoprotein signal peptidase</fullName>
    </alternativeName>
    <alternativeName>
        <fullName evidence="9">Signal peptidase II</fullName>
        <shortName evidence="9">SPase II</shortName>
    </alternativeName>
</protein>
<evidence type="ECO:0000256" key="11">
    <source>
        <dbReference type="RuleBase" id="RU004181"/>
    </source>
</evidence>
<keyword evidence="8 9" id="KW-0472">Membrane</keyword>
<keyword evidence="6 9" id="KW-0378">Hydrolase</keyword>
<dbReference type="EMBL" id="BMKA01000009">
    <property type="protein sequence ID" value="GGA32397.1"/>
    <property type="molecule type" value="Genomic_DNA"/>
</dbReference>
<name>A0A916VTC5_9RHOB</name>
<gene>
    <name evidence="9 13" type="primary">lspA</name>
    <name evidence="13" type="ORF">GCM10011498_36990</name>
</gene>
<dbReference type="RefSeq" id="WP_188678735.1">
    <property type="nucleotide sequence ID" value="NZ_BMKA01000009.1"/>
</dbReference>
<keyword evidence="3 9" id="KW-0645">Protease</keyword>
<keyword evidence="14" id="KW-1185">Reference proteome</keyword>
<dbReference type="Proteomes" id="UP000628017">
    <property type="component" value="Unassembled WGS sequence"/>
</dbReference>
<feature type="signal peptide" evidence="12">
    <location>
        <begin position="1"/>
        <end position="16"/>
    </location>
</feature>
<accession>A0A916VTC5</accession>
<evidence type="ECO:0000256" key="4">
    <source>
        <dbReference type="ARBA" id="ARBA00022692"/>
    </source>
</evidence>
<evidence type="ECO:0000313" key="13">
    <source>
        <dbReference type="EMBL" id="GGA32397.1"/>
    </source>
</evidence>
<evidence type="ECO:0000256" key="1">
    <source>
        <dbReference type="ARBA" id="ARBA00006139"/>
    </source>
</evidence>
<evidence type="ECO:0000256" key="10">
    <source>
        <dbReference type="RuleBase" id="RU000594"/>
    </source>
</evidence>
<comment type="similarity">
    <text evidence="1 9 11">Belongs to the peptidase A8 family.</text>
</comment>
<dbReference type="PANTHER" id="PTHR33695:SF1">
    <property type="entry name" value="LIPOPROTEIN SIGNAL PEPTIDASE"/>
    <property type="match status" value="1"/>
</dbReference>
<dbReference type="HAMAP" id="MF_00161">
    <property type="entry name" value="LspA"/>
    <property type="match status" value="1"/>
</dbReference>
<dbReference type="AlphaFoldDB" id="A0A916VTC5"/>